<keyword evidence="1" id="KW-1133">Transmembrane helix</keyword>
<name>A0A2M7RBU2_9BACT</name>
<dbReference type="Proteomes" id="UP000228689">
    <property type="component" value="Unassembled WGS sequence"/>
</dbReference>
<gene>
    <name evidence="2" type="ORF">COY67_02775</name>
</gene>
<protein>
    <recommendedName>
        <fullName evidence="4">Type II secretion system protein GspG C-terminal domain-containing protein</fullName>
    </recommendedName>
</protein>
<accession>A0A2M7RBU2</accession>
<feature type="transmembrane region" description="Helical" evidence="1">
    <location>
        <begin position="58"/>
        <end position="79"/>
    </location>
</feature>
<proteinExistence type="predicted"/>
<dbReference type="InterPro" id="IPR045584">
    <property type="entry name" value="Pilin-like"/>
</dbReference>
<organism evidence="2 3">
    <name type="scientific">Candidatus Komeilibacteria bacterium CG_4_10_14_0_8_um_filter_37_78</name>
    <dbReference type="NCBI Taxonomy" id="1974471"/>
    <lineage>
        <taxon>Bacteria</taxon>
        <taxon>Candidatus Komeiliibacteriota</taxon>
    </lineage>
</organism>
<dbReference type="SUPFAM" id="SSF54523">
    <property type="entry name" value="Pili subunits"/>
    <property type="match status" value="1"/>
</dbReference>
<dbReference type="AlphaFoldDB" id="A0A2M7RBU2"/>
<keyword evidence="1" id="KW-0472">Membrane</keyword>
<dbReference type="EMBL" id="PFMC01000070">
    <property type="protein sequence ID" value="PIY94235.1"/>
    <property type="molecule type" value="Genomic_DNA"/>
</dbReference>
<comment type="caution">
    <text evidence="2">The sequence shown here is derived from an EMBL/GenBank/DDBJ whole genome shotgun (WGS) entry which is preliminary data.</text>
</comment>
<evidence type="ECO:0000256" key="1">
    <source>
        <dbReference type="SAM" id="Phobius"/>
    </source>
</evidence>
<sequence length="550" mass="60411">MIPNDNLRDSEIIVNGVDAAAEIGMPSSSDSGQAINDDFYTMPTKFNQPRTKKISKSLLIIIGIIIVVGLLIAGAIYLFTANIYDQGSDLLNPNLVNPGVLDGTPNGLLNPGENNSDYLVEDQEVPKERDEQRIADIGDLRSALALYYYDKSAYPDILTDLISKYLNDIPVNPSPGGSTYLYLPQDNNQSYKLTFALEQGGQIGGLKLVAGEYQADPNMIKPILGEIDDGPETTILPIDLIGGLDSDNDTLTDIEENLYNTSSILVDTDGDGYSDAAELVNLYDPAIGGSIRLIDSDKVEQYINTTQNYSIYYPSDWTVMALTEDKTELLFNSNTTEFIQVIIIDNPLGLSAEQWYLQYNLSATKADLTEIVVNNTIGIQTREGLSTYFSLGSKVYAVIYNMGTTSQLNYEITYQMMLKSFNLITIGLADPLALRDAQRLSDINAIRLALLSYQVDQLALPTEIDDDVETYQMIGSATDSCVVASSSRTIVEQCVDLYDYLVPEYLSDFPYDALLGSTSNTGYYLNLLTDGTLILGAIHAEVEDVLEVNN</sequence>
<evidence type="ECO:0008006" key="4">
    <source>
        <dbReference type="Google" id="ProtNLM"/>
    </source>
</evidence>
<evidence type="ECO:0000313" key="2">
    <source>
        <dbReference type="EMBL" id="PIY94235.1"/>
    </source>
</evidence>
<reference evidence="3" key="1">
    <citation type="submission" date="2017-09" db="EMBL/GenBank/DDBJ databases">
        <title>Depth-based differentiation of microbial function through sediment-hosted aquifers and enrichment of novel symbionts in the deep terrestrial subsurface.</title>
        <authorList>
            <person name="Probst A.J."/>
            <person name="Ladd B."/>
            <person name="Jarett J.K."/>
            <person name="Geller-Mcgrath D.E."/>
            <person name="Sieber C.M.K."/>
            <person name="Emerson J.B."/>
            <person name="Anantharaman K."/>
            <person name="Thomas B.C."/>
            <person name="Malmstrom R."/>
            <person name="Stieglmeier M."/>
            <person name="Klingl A."/>
            <person name="Woyke T."/>
            <person name="Ryan C.M."/>
            <person name="Banfield J.F."/>
        </authorList>
    </citation>
    <scope>NUCLEOTIDE SEQUENCE [LARGE SCALE GENOMIC DNA]</scope>
</reference>
<keyword evidence="1" id="KW-0812">Transmembrane</keyword>
<evidence type="ECO:0000313" key="3">
    <source>
        <dbReference type="Proteomes" id="UP000228689"/>
    </source>
</evidence>